<dbReference type="Gene3D" id="1.20.144.10">
    <property type="entry name" value="Phosphatidic acid phosphatase type 2/haloperoxidase"/>
    <property type="match status" value="1"/>
</dbReference>
<keyword evidence="4" id="KW-1185">Reference proteome</keyword>
<feature type="transmembrane region" description="Helical" evidence="1">
    <location>
        <begin position="158"/>
        <end position="180"/>
    </location>
</feature>
<evidence type="ECO:0000313" key="4">
    <source>
        <dbReference type="Proteomes" id="UP000321793"/>
    </source>
</evidence>
<evidence type="ECO:0000313" key="3">
    <source>
        <dbReference type="EMBL" id="GEQ12620.1"/>
    </source>
</evidence>
<dbReference type="SUPFAM" id="SSF48317">
    <property type="entry name" value="Acid phosphatase/Vanadium-dependent haloperoxidase"/>
    <property type="match status" value="1"/>
</dbReference>
<proteinExistence type="predicted"/>
<dbReference type="PANTHER" id="PTHR14969">
    <property type="entry name" value="SPHINGOSINE-1-PHOSPHATE PHOSPHOHYDROLASE"/>
    <property type="match status" value="1"/>
</dbReference>
<dbReference type="Proteomes" id="UP000321793">
    <property type="component" value="Unassembled WGS sequence"/>
</dbReference>
<name>A0A512SXC5_9MICO</name>
<organism evidence="3 4">
    <name type="scientific">Knoellia locipacati</name>
    <dbReference type="NCBI Taxonomy" id="882824"/>
    <lineage>
        <taxon>Bacteria</taxon>
        <taxon>Bacillati</taxon>
        <taxon>Actinomycetota</taxon>
        <taxon>Actinomycetes</taxon>
        <taxon>Micrococcales</taxon>
        <taxon>Intrasporangiaceae</taxon>
        <taxon>Knoellia</taxon>
    </lineage>
</organism>
<dbReference type="RefSeq" id="WP_147062115.1">
    <property type="nucleotide sequence ID" value="NZ_BAABDN010000001.1"/>
</dbReference>
<gene>
    <name evidence="3" type="ORF">KLO01_06670</name>
</gene>
<keyword evidence="1" id="KW-0472">Membrane</keyword>
<feature type="transmembrane region" description="Helical" evidence="1">
    <location>
        <begin position="132"/>
        <end position="152"/>
    </location>
</feature>
<dbReference type="PANTHER" id="PTHR14969:SF13">
    <property type="entry name" value="AT30094P"/>
    <property type="match status" value="1"/>
</dbReference>
<reference evidence="3 4" key="1">
    <citation type="submission" date="2019-07" db="EMBL/GenBank/DDBJ databases">
        <title>Whole genome shotgun sequence of Knoellia locipacati NBRC 109775.</title>
        <authorList>
            <person name="Hosoyama A."/>
            <person name="Uohara A."/>
            <person name="Ohji S."/>
            <person name="Ichikawa N."/>
        </authorList>
    </citation>
    <scope>NUCLEOTIDE SEQUENCE [LARGE SCALE GENOMIC DNA]</scope>
    <source>
        <strain evidence="3 4">NBRC 109775</strain>
    </source>
</reference>
<accession>A0A512SXC5</accession>
<dbReference type="SMART" id="SM00014">
    <property type="entry name" value="acidPPc"/>
    <property type="match status" value="1"/>
</dbReference>
<evidence type="ECO:0000259" key="2">
    <source>
        <dbReference type="SMART" id="SM00014"/>
    </source>
</evidence>
<feature type="domain" description="Phosphatidic acid phosphatase type 2/haloperoxidase" evidence="2">
    <location>
        <begin position="59"/>
        <end position="173"/>
    </location>
</feature>
<feature type="transmembrane region" description="Helical" evidence="1">
    <location>
        <begin position="28"/>
        <end position="46"/>
    </location>
</feature>
<dbReference type="AlphaFoldDB" id="A0A512SXC5"/>
<dbReference type="Pfam" id="PF01569">
    <property type="entry name" value="PAP2"/>
    <property type="match status" value="1"/>
</dbReference>
<sequence>MNLLSHHLFTWTNSLSRATPVLHGPARVFATYGVVLFGMALLVALWQARHASDTALASVGWAGLGTLVALGVNQPVGALFAEPRPYAGHPEVLVLVSRTTDWSFPSDHSVMAGACAVGLLVAARQHRAFRRLALLAVVAAALMAVDRVYVGAHYPLDVVAGLMLGGAVSAAGWLALRWLLVPVAAWLRRLPGVQSVFQARVGSGPEPGSAAMGPA</sequence>
<protein>
    <submittedName>
        <fullName evidence="3">Phosphatase PAP2 family protein</fullName>
    </submittedName>
</protein>
<dbReference type="OrthoDB" id="5243958at2"/>
<dbReference type="InterPro" id="IPR000326">
    <property type="entry name" value="PAP2/HPO"/>
</dbReference>
<comment type="caution">
    <text evidence="3">The sequence shown here is derived from an EMBL/GenBank/DDBJ whole genome shotgun (WGS) entry which is preliminary data.</text>
</comment>
<dbReference type="InterPro" id="IPR036938">
    <property type="entry name" value="PAP2/HPO_sf"/>
</dbReference>
<keyword evidence="1" id="KW-0812">Transmembrane</keyword>
<evidence type="ECO:0000256" key="1">
    <source>
        <dbReference type="SAM" id="Phobius"/>
    </source>
</evidence>
<keyword evidence="1" id="KW-1133">Transmembrane helix</keyword>
<dbReference type="EMBL" id="BKBA01000003">
    <property type="protein sequence ID" value="GEQ12620.1"/>
    <property type="molecule type" value="Genomic_DNA"/>
</dbReference>